<sequence>MAGLKQNDKALQERLQMIISELLKDEENKYCADCDAKGPRWASWNLGVLLCIRCAGIHRGLGVHISKVKSLNLDSWEAPQVAMLKAVGNRRARQLYEANLPEFFRRPQTDSALEQFIRAKYEQKRYVASDFVPPKPDTESLKKVVNVKAITSCLDLLRLEQICKRKAHPSRAINLQIQNAEASKPQVRTLKSIAKGASSSSGSGTADILGLSSPSSLRRSGGDANSPSRIIETAQNPETPKKEPRLAFYWFDCIYMPPPPTPLSELEFPCVLFCLSL</sequence>
<evidence type="ECO:0000313" key="10">
    <source>
        <dbReference type="WBParaSite" id="HNAJ_0000370101-mRNA-1"/>
    </source>
</evidence>
<protein>
    <submittedName>
        <fullName evidence="10">Arf-GAP domain-containing protein</fullName>
    </submittedName>
</protein>
<dbReference type="Gene3D" id="1.10.220.150">
    <property type="entry name" value="Arf GTPase activating protein"/>
    <property type="match status" value="1"/>
</dbReference>
<dbReference type="CDD" id="cd08839">
    <property type="entry name" value="ArfGap_SMAP"/>
    <property type="match status" value="1"/>
</dbReference>
<dbReference type="PANTHER" id="PTHR45705">
    <property type="entry name" value="FI20236P1"/>
    <property type="match status" value="1"/>
</dbReference>
<evidence type="ECO:0000256" key="4">
    <source>
        <dbReference type="ARBA" id="ARBA00022833"/>
    </source>
</evidence>
<feature type="domain" description="Arf-GAP" evidence="7">
    <location>
        <begin position="16"/>
        <end position="139"/>
    </location>
</feature>
<feature type="compositionally biased region" description="Polar residues" evidence="6">
    <location>
        <begin position="223"/>
        <end position="238"/>
    </location>
</feature>
<evidence type="ECO:0000313" key="8">
    <source>
        <dbReference type="EMBL" id="VDN99555.1"/>
    </source>
</evidence>
<dbReference type="InterPro" id="IPR038508">
    <property type="entry name" value="ArfGAP_dom_sf"/>
</dbReference>
<keyword evidence="3 5" id="KW-0863">Zinc-finger</keyword>
<keyword evidence="2" id="KW-0479">Metal-binding</keyword>
<dbReference type="GO" id="GO:0008270">
    <property type="term" value="F:zinc ion binding"/>
    <property type="evidence" value="ECO:0007669"/>
    <property type="project" value="UniProtKB-KW"/>
</dbReference>
<keyword evidence="9" id="KW-1185">Reference proteome</keyword>
<keyword evidence="1" id="KW-0343">GTPase activation</keyword>
<dbReference type="InterPro" id="IPR037278">
    <property type="entry name" value="ARFGAP/RecO"/>
</dbReference>
<dbReference type="EMBL" id="UZAE01002251">
    <property type="protein sequence ID" value="VDN99555.1"/>
    <property type="molecule type" value="Genomic_DNA"/>
</dbReference>
<accession>A0A0R3T9G2</accession>
<proteinExistence type="predicted"/>
<dbReference type="PROSITE" id="PS50115">
    <property type="entry name" value="ARFGAP"/>
    <property type="match status" value="1"/>
</dbReference>
<dbReference type="InterPro" id="IPR051718">
    <property type="entry name" value="ARF_GTPase-activating"/>
</dbReference>
<dbReference type="AlphaFoldDB" id="A0A0R3T9G2"/>
<gene>
    <name evidence="8" type="ORF">HNAJ_LOCUS3696</name>
</gene>
<evidence type="ECO:0000313" key="9">
    <source>
        <dbReference type="Proteomes" id="UP000278807"/>
    </source>
</evidence>
<organism evidence="10">
    <name type="scientific">Rodentolepis nana</name>
    <name type="common">Dwarf tapeworm</name>
    <name type="synonym">Hymenolepis nana</name>
    <dbReference type="NCBI Taxonomy" id="102285"/>
    <lineage>
        <taxon>Eukaryota</taxon>
        <taxon>Metazoa</taxon>
        <taxon>Spiralia</taxon>
        <taxon>Lophotrochozoa</taxon>
        <taxon>Platyhelminthes</taxon>
        <taxon>Cestoda</taxon>
        <taxon>Eucestoda</taxon>
        <taxon>Cyclophyllidea</taxon>
        <taxon>Hymenolepididae</taxon>
        <taxon>Rodentolepis</taxon>
    </lineage>
</organism>
<dbReference type="Pfam" id="PF01412">
    <property type="entry name" value="ArfGap"/>
    <property type="match status" value="1"/>
</dbReference>
<evidence type="ECO:0000256" key="3">
    <source>
        <dbReference type="ARBA" id="ARBA00022771"/>
    </source>
</evidence>
<keyword evidence="4" id="KW-0862">Zinc</keyword>
<reference evidence="10" key="1">
    <citation type="submission" date="2017-02" db="UniProtKB">
        <authorList>
            <consortium name="WormBaseParasite"/>
        </authorList>
    </citation>
    <scope>IDENTIFICATION</scope>
</reference>
<evidence type="ECO:0000256" key="2">
    <source>
        <dbReference type="ARBA" id="ARBA00022723"/>
    </source>
</evidence>
<dbReference type="PANTHER" id="PTHR45705:SF1">
    <property type="entry name" value="FI20236P1"/>
    <property type="match status" value="1"/>
</dbReference>
<dbReference type="OrthoDB" id="73919at2759"/>
<dbReference type="PRINTS" id="PR00405">
    <property type="entry name" value="REVINTRACTNG"/>
</dbReference>
<dbReference type="FunFam" id="1.10.220.150:FF:000009">
    <property type="entry name" value="stromal membrane-associated protein 1 isoform X1"/>
    <property type="match status" value="1"/>
</dbReference>
<feature type="region of interest" description="Disordered" evidence="6">
    <location>
        <begin position="211"/>
        <end position="239"/>
    </location>
</feature>
<evidence type="ECO:0000259" key="7">
    <source>
        <dbReference type="PROSITE" id="PS50115"/>
    </source>
</evidence>
<dbReference type="InterPro" id="IPR001164">
    <property type="entry name" value="ArfGAP_dom"/>
</dbReference>
<dbReference type="Proteomes" id="UP000278807">
    <property type="component" value="Unassembled WGS sequence"/>
</dbReference>
<dbReference type="GO" id="GO:0005737">
    <property type="term" value="C:cytoplasm"/>
    <property type="evidence" value="ECO:0007669"/>
    <property type="project" value="TreeGrafter"/>
</dbReference>
<evidence type="ECO:0000256" key="6">
    <source>
        <dbReference type="SAM" id="MobiDB-lite"/>
    </source>
</evidence>
<evidence type="ECO:0000256" key="1">
    <source>
        <dbReference type="ARBA" id="ARBA00022468"/>
    </source>
</evidence>
<name>A0A0R3T9G2_RODNA</name>
<dbReference type="STRING" id="102285.A0A0R3T9G2"/>
<dbReference type="SMART" id="SM00105">
    <property type="entry name" value="ArfGap"/>
    <property type="match status" value="1"/>
</dbReference>
<dbReference type="GO" id="GO:0005096">
    <property type="term" value="F:GTPase activator activity"/>
    <property type="evidence" value="ECO:0007669"/>
    <property type="project" value="UniProtKB-KW"/>
</dbReference>
<dbReference type="WBParaSite" id="HNAJ_0000370101-mRNA-1">
    <property type="protein sequence ID" value="HNAJ_0000370101-mRNA-1"/>
    <property type="gene ID" value="HNAJ_0000370101"/>
</dbReference>
<evidence type="ECO:0000256" key="5">
    <source>
        <dbReference type="PROSITE-ProRule" id="PRU00288"/>
    </source>
</evidence>
<dbReference type="SUPFAM" id="SSF57863">
    <property type="entry name" value="ArfGap/RecO-like zinc finger"/>
    <property type="match status" value="1"/>
</dbReference>
<reference evidence="8 9" key="2">
    <citation type="submission" date="2018-11" db="EMBL/GenBank/DDBJ databases">
        <authorList>
            <consortium name="Pathogen Informatics"/>
        </authorList>
    </citation>
    <scope>NUCLEOTIDE SEQUENCE [LARGE SCALE GENOMIC DNA]</scope>
</reference>
<dbReference type="InterPro" id="IPR044732">
    <property type="entry name" value="ArfGAP_SMAP1-like"/>
</dbReference>